<organism evidence="3 4">
    <name type="scientific">Proteiniclasticum ruminis</name>
    <dbReference type="NCBI Taxonomy" id="398199"/>
    <lineage>
        <taxon>Bacteria</taxon>
        <taxon>Bacillati</taxon>
        <taxon>Bacillota</taxon>
        <taxon>Clostridia</taxon>
        <taxon>Eubacteriales</taxon>
        <taxon>Clostridiaceae</taxon>
        <taxon>Proteiniclasticum</taxon>
    </lineage>
</organism>
<dbReference type="GO" id="GO:0016491">
    <property type="term" value="F:oxidoreductase activity"/>
    <property type="evidence" value="ECO:0007669"/>
    <property type="project" value="UniProtKB-KW"/>
</dbReference>
<dbReference type="Proteomes" id="UP000183255">
    <property type="component" value="Unassembled WGS sequence"/>
</dbReference>
<dbReference type="PRINTS" id="PR00368">
    <property type="entry name" value="FADPNR"/>
</dbReference>
<proteinExistence type="predicted"/>
<protein>
    <submittedName>
        <fullName evidence="3">Thioredoxin reductase</fullName>
    </submittedName>
</protein>
<reference evidence="3 4" key="1">
    <citation type="submission" date="2016-10" db="EMBL/GenBank/DDBJ databases">
        <authorList>
            <person name="de Groot N.N."/>
        </authorList>
    </citation>
    <scope>NUCLEOTIDE SEQUENCE [LARGE SCALE GENOMIC DNA]</scope>
    <source>
        <strain evidence="3 4">CGMCC 1.5058</strain>
    </source>
</reference>
<dbReference type="EMBL" id="FNDZ01000001">
    <property type="protein sequence ID" value="SDH99184.1"/>
    <property type="molecule type" value="Genomic_DNA"/>
</dbReference>
<name>A0A1G8GXV4_9CLOT</name>
<feature type="domain" description="FAD/NAD(P)-binding" evidence="2">
    <location>
        <begin position="3"/>
        <end position="301"/>
    </location>
</feature>
<dbReference type="AlphaFoldDB" id="A0A1G8GXV4"/>
<dbReference type="InterPro" id="IPR023753">
    <property type="entry name" value="FAD/NAD-binding_dom"/>
</dbReference>
<gene>
    <name evidence="3" type="ORF">SAMN05421804_101402</name>
</gene>
<sequence>MIYDLIVIGGGPAGLSAAYEAYNNGIENILILERDKELGGILNQCIHNGFGVHSFKEELTGPEYAQRYVEMLQSTKVSTKLDTMVLSIDNDGDIKKVEAINMEEGYLSLETRAIILSMGCRERTRGAIQIPGARPSGVFTAGTAQRYVNMEGYMVGKKVVILGSGDIGLIMARRMTLEGAKVEACVELMPYSNGLNRNIVQCLDDYNIPLLLAHTITDIVGKHRLEAVVIQKVDENRNPIPGTEQTIECDTLLLSVGLIPENEITKNAGIALDPRTSGPIVNEAMETNVKGIFACGNVVHVHDLVDFVSEEGKKAGLSASRFIKNELLEGQAVTEIKNGQRVNYTVPQKIRLENILDGQEIMFRVSNVFKNVNITVRNQEGELIKKLRRPVVAPGEMEKIKLKREEIEKANGLLTIALEEVM</sequence>
<dbReference type="Pfam" id="PF07992">
    <property type="entry name" value="Pyr_redox_2"/>
    <property type="match status" value="1"/>
</dbReference>
<evidence type="ECO:0000259" key="2">
    <source>
        <dbReference type="Pfam" id="PF07992"/>
    </source>
</evidence>
<keyword evidence="1" id="KW-0560">Oxidoreductase</keyword>
<dbReference type="PANTHER" id="PTHR42949">
    <property type="entry name" value="ANAEROBIC GLYCEROL-3-PHOSPHATE DEHYDROGENASE SUBUNIT B"/>
    <property type="match status" value="1"/>
</dbReference>
<dbReference type="PANTHER" id="PTHR42949:SF3">
    <property type="entry name" value="ANAEROBIC GLYCEROL-3-PHOSPHATE DEHYDROGENASE SUBUNIT B"/>
    <property type="match status" value="1"/>
</dbReference>
<evidence type="ECO:0000256" key="1">
    <source>
        <dbReference type="ARBA" id="ARBA00023002"/>
    </source>
</evidence>
<dbReference type="Gene3D" id="3.50.50.60">
    <property type="entry name" value="FAD/NAD(P)-binding domain"/>
    <property type="match status" value="2"/>
</dbReference>
<accession>A0A1G8GXV4</accession>
<dbReference type="InterPro" id="IPR036188">
    <property type="entry name" value="FAD/NAD-bd_sf"/>
</dbReference>
<dbReference type="PRINTS" id="PR00469">
    <property type="entry name" value="PNDRDTASEII"/>
</dbReference>
<dbReference type="RefSeq" id="WP_031573396.1">
    <property type="nucleotide sequence ID" value="NZ_DAMANS010000015.1"/>
</dbReference>
<evidence type="ECO:0000313" key="4">
    <source>
        <dbReference type="Proteomes" id="UP000183255"/>
    </source>
</evidence>
<evidence type="ECO:0000313" key="3">
    <source>
        <dbReference type="EMBL" id="SDH99184.1"/>
    </source>
</evidence>
<dbReference type="InterPro" id="IPR051691">
    <property type="entry name" value="Metab_Enz_Cyan_OpOx_G3PDH"/>
</dbReference>
<dbReference type="SUPFAM" id="SSF51905">
    <property type="entry name" value="FAD/NAD(P)-binding domain"/>
    <property type="match status" value="1"/>
</dbReference>